<feature type="compositionally biased region" description="Basic and acidic residues" evidence="1">
    <location>
        <begin position="628"/>
        <end position="638"/>
    </location>
</feature>
<feature type="region of interest" description="Disordered" evidence="1">
    <location>
        <begin position="520"/>
        <end position="546"/>
    </location>
</feature>
<dbReference type="EMBL" id="NEDP02005434">
    <property type="protein sequence ID" value="OWF40952.1"/>
    <property type="molecule type" value="Genomic_DNA"/>
</dbReference>
<feature type="region of interest" description="Disordered" evidence="1">
    <location>
        <begin position="369"/>
        <end position="389"/>
    </location>
</feature>
<evidence type="ECO:0000313" key="3">
    <source>
        <dbReference type="Proteomes" id="UP000242188"/>
    </source>
</evidence>
<keyword evidence="3" id="KW-1185">Reference proteome</keyword>
<feature type="region of interest" description="Disordered" evidence="1">
    <location>
        <begin position="406"/>
        <end position="504"/>
    </location>
</feature>
<feature type="region of interest" description="Disordered" evidence="1">
    <location>
        <begin position="904"/>
        <end position="1008"/>
    </location>
</feature>
<feature type="region of interest" description="Disordered" evidence="1">
    <location>
        <begin position="1256"/>
        <end position="1276"/>
    </location>
</feature>
<feature type="compositionally biased region" description="Polar residues" evidence="1">
    <location>
        <begin position="486"/>
        <end position="498"/>
    </location>
</feature>
<feature type="compositionally biased region" description="Polar residues" evidence="1">
    <location>
        <begin position="911"/>
        <end position="931"/>
    </location>
</feature>
<feature type="compositionally biased region" description="Basic and acidic residues" evidence="1">
    <location>
        <begin position="228"/>
        <end position="239"/>
    </location>
</feature>
<dbReference type="Proteomes" id="UP000242188">
    <property type="component" value="Unassembled WGS sequence"/>
</dbReference>
<organism evidence="2 3">
    <name type="scientific">Mizuhopecten yessoensis</name>
    <name type="common">Japanese scallop</name>
    <name type="synonym">Patinopecten yessoensis</name>
    <dbReference type="NCBI Taxonomy" id="6573"/>
    <lineage>
        <taxon>Eukaryota</taxon>
        <taxon>Metazoa</taxon>
        <taxon>Spiralia</taxon>
        <taxon>Lophotrochozoa</taxon>
        <taxon>Mollusca</taxon>
        <taxon>Bivalvia</taxon>
        <taxon>Autobranchia</taxon>
        <taxon>Pteriomorphia</taxon>
        <taxon>Pectinida</taxon>
        <taxon>Pectinoidea</taxon>
        <taxon>Pectinidae</taxon>
        <taxon>Mizuhopecten</taxon>
    </lineage>
</organism>
<feature type="compositionally biased region" description="Basic and acidic residues" evidence="1">
    <location>
        <begin position="438"/>
        <end position="451"/>
    </location>
</feature>
<name>A0A210PWX2_MIZYE</name>
<evidence type="ECO:0000313" key="2">
    <source>
        <dbReference type="EMBL" id="OWF40952.1"/>
    </source>
</evidence>
<feature type="region of interest" description="Disordered" evidence="1">
    <location>
        <begin position="606"/>
        <end position="655"/>
    </location>
</feature>
<feature type="region of interest" description="Disordered" evidence="1">
    <location>
        <begin position="1050"/>
        <end position="1105"/>
    </location>
</feature>
<feature type="compositionally biased region" description="Basic and acidic residues" evidence="1">
    <location>
        <begin position="998"/>
        <end position="1008"/>
    </location>
</feature>
<accession>A0A210PWX2</accession>
<evidence type="ECO:0000256" key="1">
    <source>
        <dbReference type="SAM" id="MobiDB-lite"/>
    </source>
</evidence>
<protein>
    <submittedName>
        <fullName evidence="2">Uncharacterized protein</fullName>
    </submittedName>
</protein>
<feature type="compositionally biased region" description="Low complexity" evidence="1">
    <location>
        <begin position="523"/>
        <end position="534"/>
    </location>
</feature>
<feature type="region of interest" description="Disordered" evidence="1">
    <location>
        <begin position="209"/>
        <end position="241"/>
    </location>
</feature>
<feature type="region of interest" description="Disordered" evidence="1">
    <location>
        <begin position="1326"/>
        <end position="1354"/>
    </location>
</feature>
<sequence length="1546" mass="168623">MDRDAENVAENRKYCFLLGSAIRNEDPNQFFDIYDAIIPKDLSVSQIECIKDKAREIAELPEEEFNQLFLNARDYSLAPERKMTHANRGGFGDGSARARRGEDLSSEDDDEFELNDKFSGIIPPSVAFNNCLKDHCGEDIDLYGKRTDNDSGIYNSSKATTSIGSYSDQEYESDGEERHGTFDYFPSQQTTVKVHKARVGCSLDYDEAHEVEDSDKDSPRYDGSNDSPRYDHSLSKTDNTDFGTEMKTFRTVRSESDDFMTDDDSDSEKFTPHRKLYQRKCAVGRNKSGGNYYTPMTRESKEEYGSLSTSTFSFDRSKKALHNTTASSLRTSGVDENINFPLTSTCPKSYGSTSSHGVKVETTYSRYHKSSKDLADRGPPFGQGQDQLGKVGSSISTLISNSQSAHISNLPEGRPILLPGPDLGVDNGKKRKKKKKGSKDDLDDKGKKADFDENGNPRLSDVSQLMPNSYMQMREPPQPVDRGATASKTRFRQNQNGCFPSKLEQLENYPFSGQQVRDLEDLSAAQSSADSANAPKKSRKKVKKEKVIRAEEVENYVGDKDVSELVKFIEQDNGGPAAKKAVKKLNHTTTVPLPTTNDAITTTVKTTEKNAKKSRDKKHRLPVNNKVVEGHSGRERSESGSALSGKEEEEEVVDKVTEDLPSVQLKQDEDIELEAVIVENPIAVQSKDSLLLLHNTSVSVNTMGNSYGRTSKEENELITSEESVIGACEKLNNDMSGENNKDFSKLVTQNNHVVHSIGKVKINSLHENDKIHEDKSVQNNKKKMGSVTVTTSASVNNNKKTDKAKNATGEEKLVTGATNNIKHNNNKNSKVKGEVTHGETFECEGQTKSDNAKVVPSKASASSVAAANVKNNVVMSEENYGNYIFTDLDLPAAEPEFTIVGKKKKRPVTGQVHTTPQMIKEPNNSNHSIKNGSVHATLRTVGRVERPRKPVPRSVTPPPRNSLSTTDSIDSERLRDLSPSSFPALSSSSSSINCGRQTFREGRRNSTGDVPCKEIALKVQDDSSDIESVKSLPVAPGGPILPVSYAKMAASPKPSNTSLAGSSGEAEEVYDSSQEANKEWKSANWKGSPTERRHSIGSSPENNLKETDNMLQTRLKYGGSQELLLAPGEAEEESVAPGEQEAVSPVASPSACFMSEDPFEVVVSSASAPICSKVMFGDVTMASVSRKCKGTNSLSDHKVSVSPSTINKTLLPEDVGVVTPLRGNGDVESAPLPSMEGVNGAPGECILPLKEPSPKCGGQQTKSLVPPTKHQIGNGRKVHKNKSVIFLDKKMNQVPKNLDITFGFELAIDTDSVGISQGQCNVVDDTSLSSTSSPSATSVLSHQSSPSESDVPSVDINSVITSSHQHSHSETSNEMCITSSLTFDNEKCKQSVVTNLSKDNISKISHSLSGKNGVVLPKTDHCEIVLSASVETSNMALHNCQTSKSTIENKISSDPDIPKGNNSRPNSIVVSYGNANNKLMDVASSIPSASDKTDCARQLRFVPEKNVDKACFNMAEAVSYVVREWDKFVQLKDKNPANLVVYSSSE</sequence>
<comment type="caution">
    <text evidence="2">The sequence shown here is derived from an EMBL/GenBank/DDBJ whole genome shotgun (WGS) entry which is preliminary data.</text>
</comment>
<feature type="compositionally biased region" description="Polar residues" evidence="1">
    <location>
        <begin position="461"/>
        <end position="471"/>
    </location>
</feature>
<dbReference type="OrthoDB" id="5966728at2759"/>
<feature type="region of interest" description="Disordered" evidence="1">
    <location>
        <begin position="84"/>
        <end position="110"/>
    </location>
</feature>
<gene>
    <name evidence="2" type="ORF">KP79_PYT15979</name>
</gene>
<proteinExistence type="predicted"/>
<feature type="compositionally biased region" description="Low complexity" evidence="1">
    <location>
        <begin position="977"/>
        <end position="991"/>
    </location>
</feature>
<reference evidence="2 3" key="1">
    <citation type="journal article" date="2017" name="Nat. Ecol. Evol.">
        <title>Scallop genome provides insights into evolution of bilaterian karyotype and development.</title>
        <authorList>
            <person name="Wang S."/>
            <person name="Zhang J."/>
            <person name="Jiao W."/>
            <person name="Li J."/>
            <person name="Xun X."/>
            <person name="Sun Y."/>
            <person name="Guo X."/>
            <person name="Huan P."/>
            <person name="Dong B."/>
            <person name="Zhang L."/>
            <person name="Hu X."/>
            <person name="Sun X."/>
            <person name="Wang J."/>
            <person name="Zhao C."/>
            <person name="Wang Y."/>
            <person name="Wang D."/>
            <person name="Huang X."/>
            <person name="Wang R."/>
            <person name="Lv J."/>
            <person name="Li Y."/>
            <person name="Zhang Z."/>
            <person name="Liu B."/>
            <person name="Lu W."/>
            <person name="Hui Y."/>
            <person name="Liang J."/>
            <person name="Zhou Z."/>
            <person name="Hou R."/>
            <person name="Li X."/>
            <person name="Liu Y."/>
            <person name="Li H."/>
            <person name="Ning X."/>
            <person name="Lin Y."/>
            <person name="Zhao L."/>
            <person name="Xing Q."/>
            <person name="Dou J."/>
            <person name="Li Y."/>
            <person name="Mao J."/>
            <person name="Guo H."/>
            <person name="Dou H."/>
            <person name="Li T."/>
            <person name="Mu C."/>
            <person name="Jiang W."/>
            <person name="Fu Q."/>
            <person name="Fu X."/>
            <person name="Miao Y."/>
            <person name="Liu J."/>
            <person name="Yu Q."/>
            <person name="Li R."/>
            <person name="Liao H."/>
            <person name="Li X."/>
            <person name="Kong Y."/>
            <person name="Jiang Z."/>
            <person name="Chourrout D."/>
            <person name="Li R."/>
            <person name="Bao Z."/>
        </authorList>
    </citation>
    <scope>NUCLEOTIDE SEQUENCE [LARGE SCALE GENOMIC DNA]</scope>
    <source>
        <strain evidence="2 3">PY_sf001</strain>
    </source>
</reference>